<sequence>WSQSPRSSGPLSQLLRELSTDESDNNNYNIDQSCSDLISVYKAATTASELSSDADLFAVSRSQNFLAGPAVFHRLKQSANGSATGLQRHLLSLGQLNPLMDCGHYCTLVLPCRTPAAAAAHALARLTSISPEQTLDEGAIKCGQAAKAKEDDNKETSESSNNSSETLNFQTPPEGLSNPLDTPPEAKRRCTADEVREANESESACPSSTSVSAARLELRRLATQSLSRLASTPEADIELAELAVTECDMDADIDYVARYS</sequence>
<dbReference type="Proteomes" id="UP000215902">
    <property type="component" value="Unassembled WGS sequence"/>
</dbReference>
<evidence type="ECO:0000313" key="3">
    <source>
        <dbReference type="Proteomes" id="UP000215902"/>
    </source>
</evidence>
<keyword evidence="3" id="KW-1185">Reference proteome</keyword>
<dbReference type="AlphaFoldDB" id="A0A267GC88"/>
<evidence type="ECO:0000313" key="2">
    <source>
        <dbReference type="EMBL" id="PAA83633.1"/>
    </source>
</evidence>
<proteinExistence type="predicted"/>
<feature type="region of interest" description="Disordered" evidence="1">
    <location>
        <begin position="144"/>
        <end position="189"/>
    </location>
</feature>
<accession>A0A267GC88</accession>
<feature type="compositionally biased region" description="Basic and acidic residues" evidence="1">
    <location>
        <begin position="147"/>
        <end position="157"/>
    </location>
</feature>
<evidence type="ECO:0000256" key="1">
    <source>
        <dbReference type="SAM" id="MobiDB-lite"/>
    </source>
</evidence>
<organism evidence="2 3">
    <name type="scientific">Macrostomum lignano</name>
    <dbReference type="NCBI Taxonomy" id="282301"/>
    <lineage>
        <taxon>Eukaryota</taxon>
        <taxon>Metazoa</taxon>
        <taxon>Spiralia</taxon>
        <taxon>Lophotrochozoa</taxon>
        <taxon>Platyhelminthes</taxon>
        <taxon>Rhabditophora</taxon>
        <taxon>Macrostomorpha</taxon>
        <taxon>Macrostomida</taxon>
        <taxon>Macrostomidae</taxon>
        <taxon>Macrostomum</taxon>
    </lineage>
</organism>
<feature type="non-terminal residue" evidence="2">
    <location>
        <position position="1"/>
    </location>
</feature>
<dbReference type="EMBL" id="NIVC01000412">
    <property type="protein sequence ID" value="PAA83633.1"/>
    <property type="molecule type" value="Genomic_DNA"/>
</dbReference>
<protein>
    <submittedName>
        <fullName evidence="2">Uncharacterized protein</fullName>
    </submittedName>
</protein>
<comment type="caution">
    <text evidence="2">The sequence shown here is derived from an EMBL/GenBank/DDBJ whole genome shotgun (WGS) entry which is preliminary data.</text>
</comment>
<reference evidence="2 3" key="1">
    <citation type="submission" date="2017-06" db="EMBL/GenBank/DDBJ databases">
        <title>A platform for efficient transgenesis in Macrostomum lignano, a flatworm model organism for stem cell research.</title>
        <authorList>
            <person name="Berezikov E."/>
        </authorList>
    </citation>
    <scope>NUCLEOTIDE SEQUENCE [LARGE SCALE GENOMIC DNA]</scope>
    <source>
        <strain evidence="2">DV1</strain>
        <tissue evidence="2">Whole organism</tissue>
    </source>
</reference>
<gene>
    <name evidence="2" type="ORF">BOX15_Mlig011931g1</name>
</gene>
<name>A0A267GC88_9PLAT</name>